<sequence>MAAYVTAIPATNGVTSAQSSVADKGSGIPAAGDPNEAYKHTQSQIYSLQETIMDSAKKSRQTPKSISPENSASPDAASYVSAAKPEMDSQPILQYTRDKYMHAPKLIGEINYKSEGAGAFVRYVENNETAHMPHPKQLPFPYNFAEQYTPNCFLPLFGRNEINNLVKIKIDPVEITKFLTGASKRTYNREIWGADIYTDDSDPLLALQHVGFFEKVFVKGANAGEKQSPKRTPGNYANPDNVIGGPYISPDTRLEVTIILLDKLQNYAGINRYGVNSRSWLGPAAHDGLSFGIYEIKVIQPTEQIDISGWKT</sequence>
<organism evidence="2 3">
    <name type="scientific">Maudiozyma humilis</name>
    <name type="common">Sour dough yeast</name>
    <name type="synonym">Kazachstania humilis</name>
    <dbReference type="NCBI Taxonomy" id="51915"/>
    <lineage>
        <taxon>Eukaryota</taxon>
        <taxon>Fungi</taxon>
        <taxon>Dikarya</taxon>
        <taxon>Ascomycota</taxon>
        <taxon>Saccharomycotina</taxon>
        <taxon>Saccharomycetes</taxon>
        <taxon>Saccharomycetales</taxon>
        <taxon>Saccharomycetaceae</taxon>
        <taxon>Maudiozyma</taxon>
    </lineage>
</organism>
<accession>A0AAV5RRJ8</accession>
<feature type="region of interest" description="Disordered" evidence="1">
    <location>
        <begin position="56"/>
        <end position="85"/>
    </location>
</feature>
<reference evidence="2 3" key="1">
    <citation type="journal article" date="2023" name="Elife">
        <title>Identification of key yeast species and microbe-microbe interactions impacting larval growth of Drosophila in the wild.</title>
        <authorList>
            <person name="Mure A."/>
            <person name="Sugiura Y."/>
            <person name="Maeda R."/>
            <person name="Honda K."/>
            <person name="Sakurai N."/>
            <person name="Takahashi Y."/>
            <person name="Watada M."/>
            <person name="Katoh T."/>
            <person name="Gotoh A."/>
            <person name="Gotoh Y."/>
            <person name="Taniguchi I."/>
            <person name="Nakamura K."/>
            <person name="Hayashi T."/>
            <person name="Katayama T."/>
            <person name="Uemura T."/>
            <person name="Hattori Y."/>
        </authorList>
    </citation>
    <scope>NUCLEOTIDE SEQUENCE [LARGE SCALE GENOMIC DNA]</scope>
    <source>
        <strain evidence="2 3">KH-74</strain>
    </source>
</reference>
<gene>
    <name evidence="2" type="ORF">DAKH74_003970</name>
</gene>
<proteinExistence type="predicted"/>
<keyword evidence="3" id="KW-1185">Reference proteome</keyword>
<name>A0AAV5RRJ8_MAUHU</name>
<dbReference type="Proteomes" id="UP001377567">
    <property type="component" value="Unassembled WGS sequence"/>
</dbReference>
<evidence type="ECO:0000313" key="3">
    <source>
        <dbReference type="Proteomes" id="UP001377567"/>
    </source>
</evidence>
<dbReference type="InterPro" id="IPR013951">
    <property type="entry name" value="Rxt3"/>
</dbReference>
<dbReference type="EMBL" id="BTGD01000001">
    <property type="protein sequence ID" value="GMM53781.1"/>
    <property type="molecule type" value="Genomic_DNA"/>
</dbReference>
<feature type="region of interest" description="Disordered" evidence="1">
    <location>
        <begin position="16"/>
        <end position="39"/>
    </location>
</feature>
<feature type="compositionally biased region" description="Polar residues" evidence="1">
    <location>
        <begin position="62"/>
        <end position="73"/>
    </location>
</feature>
<evidence type="ECO:0000256" key="1">
    <source>
        <dbReference type="SAM" id="MobiDB-lite"/>
    </source>
</evidence>
<dbReference type="Pfam" id="PF08642">
    <property type="entry name" value="Rxt3"/>
    <property type="match status" value="1"/>
</dbReference>
<dbReference type="AlphaFoldDB" id="A0AAV5RRJ8"/>
<protein>
    <submittedName>
        <fullName evidence="2">Rxt3 protein</fullName>
    </submittedName>
</protein>
<evidence type="ECO:0000313" key="2">
    <source>
        <dbReference type="EMBL" id="GMM53781.1"/>
    </source>
</evidence>
<comment type="caution">
    <text evidence="2">The sequence shown here is derived from an EMBL/GenBank/DDBJ whole genome shotgun (WGS) entry which is preliminary data.</text>
</comment>